<comment type="caution">
    <text evidence="1">The sequence shown here is derived from an EMBL/GenBank/DDBJ whole genome shotgun (WGS) entry which is preliminary data.</text>
</comment>
<dbReference type="OrthoDB" id="1701539at2"/>
<protein>
    <submittedName>
        <fullName evidence="1">DUF3168 domain-containing protein</fullName>
    </submittedName>
</protein>
<proteinExistence type="predicted"/>
<keyword evidence="2" id="KW-1185">Reference proteome</keyword>
<dbReference type="Gene3D" id="3.30.2000.30">
    <property type="match status" value="1"/>
</dbReference>
<reference evidence="1 2" key="1">
    <citation type="submission" date="2018-08" db="EMBL/GenBank/DDBJ databases">
        <title>A genome reference for cultivated species of the human gut microbiota.</title>
        <authorList>
            <person name="Zou Y."/>
            <person name="Xue W."/>
            <person name="Luo G."/>
        </authorList>
    </citation>
    <scope>NUCLEOTIDE SEQUENCE [LARGE SCALE GENOMIC DNA]</scope>
    <source>
        <strain evidence="1 2">AF37-2AT</strain>
    </source>
</reference>
<gene>
    <name evidence="1" type="ORF">DW016_15090</name>
</gene>
<dbReference type="InterPro" id="IPR053745">
    <property type="entry name" value="Viral_Tail_Comp_sf"/>
</dbReference>
<name>A0A3E3JYL5_9FIRM</name>
<evidence type="ECO:0000313" key="1">
    <source>
        <dbReference type="EMBL" id="RGE84593.1"/>
    </source>
</evidence>
<dbReference type="EMBL" id="QVLX01000014">
    <property type="protein sequence ID" value="RGE84593.1"/>
    <property type="molecule type" value="Genomic_DNA"/>
</dbReference>
<evidence type="ECO:0000313" key="2">
    <source>
        <dbReference type="Proteomes" id="UP000261080"/>
    </source>
</evidence>
<dbReference type="AlphaFoldDB" id="A0A3E3JYL5"/>
<sequence length="127" mass="14764">MDPQQELFSTLLTELKNTGYDVYDGFLPPDNTPYPFVYLADNQQIDDRNKTAVFGSVYQTIDVWNNNPKKRGDVSQILLKIKGICRAIRRTSNFNWDVRNIEQRILSDTTTTQPLLHGILNVEFYFD</sequence>
<dbReference type="RefSeq" id="WP_117493863.1">
    <property type="nucleotide sequence ID" value="NZ_JBKUMW010000008.1"/>
</dbReference>
<organism evidence="1 2">
    <name type="scientific">Sellimonas intestinalis</name>
    <dbReference type="NCBI Taxonomy" id="1653434"/>
    <lineage>
        <taxon>Bacteria</taxon>
        <taxon>Bacillati</taxon>
        <taxon>Bacillota</taxon>
        <taxon>Clostridia</taxon>
        <taxon>Lachnospirales</taxon>
        <taxon>Lachnospiraceae</taxon>
        <taxon>Sellimonas</taxon>
    </lineage>
</organism>
<accession>A0A3E3JYL5</accession>
<dbReference type="Proteomes" id="UP000261080">
    <property type="component" value="Unassembled WGS sequence"/>
</dbReference>